<dbReference type="Gene3D" id="1.25.40.10">
    <property type="entry name" value="Tetratricopeptide repeat domain"/>
    <property type="match status" value="3"/>
</dbReference>
<dbReference type="SUPFAM" id="SSF48452">
    <property type="entry name" value="TPR-like"/>
    <property type="match status" value="1"/>
</dbReference>
<reference evidence="3" key="1">
    <citation type="submission" date="2019-11" db="EMBL/GenBank/DDBJ databases">
        <title>Description of Pedobacter sp. LMG 31464T.</title>
        <authorList>
            <person name="Carlier A."/>
            <person name="Qi S."/>
            <person name="Vandamme P."/>
        </authorList>
    </citation>
    <scope>NUCLEOTIDE SEQUENCE</scope>
    <source>
        <strain evidence="3">LMG 31464</strain>
    </source>
</reference>
<evidence type="ECO:0000256" key="2">
    <source>
        <dbReference type="SAM" id="SignalP"/>
    </source>
</evidence>
<keyword evidence="4" id="KW-1185">Reference proteome</keyword>
<comment type="caution">
    <text evidence="3">The sequence shown here is derived from an EMBL/GenBank/DDBJ whole genome shotgun (WGS) entry which is preliminary data.</text>
</comment>
<dbReference type="AlphaFoldDB" id="A0A923E1U0"/>
<organism evidence="3 4">
    <name type="scientific">Pedobacter planticolens</name>
    <dbReference type="NCBI Taxonomy" id="2679964"/>
    <lineage>
        <taxon>Bacteria</taxon>
        <taxon>Pseudomonadati</taxon>
        <taxon>Bacteroidota</taxon>
        <taxon>Sphingobacteriia</taxon>
        <taxon>Sphingobacteriales</taxon>
        <taxon>Sphingobacteriaceae</taxon>
        <taxon>Pedobacter</taxon>
    </lineage>
</organism>
<dbReference type="Proteomes" id="UP000601055">
    <property type="component" value="Unassembled WGS sequence"/>
</dbReference>
<evidence type="ECO:0000256" key="1">
    <source>
        <dbReference type="SAM" id="MobiDB-lite"/>
    </source>
</evidence>
<dbReference type="SUPFAM" id="SSF81901">
    <property type="entry name" value="HCP-like"/>
    <property type="match status" value="1"/>
</dbReference>
<dbReference type="InterPro" id="IPR011990">
    <property type="entry name" value="TPR-like_helical_dom_sf"/>
</dbReference>
<dbReference type="Pfam" id="PF13174">
    <property type="entry name" value="TPR_6"/>
    <property type="match status" value="1"/>
</dbReference>
<dbReference type="RefSeq" id="WP_182923332.1">
    <property type="nucleotide sequence ID" value="NZ_WNXD01000002.1"/>
</dbReference>
<feature type="chain" id="PRO_5037518884" evidence="2">
    <location>
        <begin position="20"/>
        <end position="929"/>
    </location>
</feature>
<accession>A0A923E1U0</accession>
<proteinExistence type="predicted"/>
<protein>
    <submittedName>
        <fullName evidence="3">Gliding motility protein</fullName>
    </submittedName>
</protein>
<dbReference type="PROSITE" id="PS51257">
    <property type="entry name" value="PROKAR_LIPOPROTEIN"/>
    <property type="match status" value="1"/>
</dbReference>
<dbReference type="InterPro" id="IPR019734">
    <property type="entry name" value="TPR_rpt"/>
</dbReference>
<keyword evidence="2" id="KW-0732">Signal</keyword>
<dbReference type="EMBL" id="WNXD01000002">
    <property type="protein sequence ID" value="MBB2146690.1"/>
    <property type="molecule type" value="Genomic_DNA"/>
</dbReference>
<dbReference type="SMART" id="SM00028">
    <property type="entry name" value="TPR"/>
    <property type="match status" value="5"/>
</dbReference>
<feature type="region of interest" description="Disordered" evidence="1">
    <location>
        <begin position="497"/>
        <end position="519"/>
    </location>
</feature>
<feature type="signal peptide" evidence="2">
    <location>
        <begin position="1"/>
        <end position="19"/>
    </location>
</feature>
<feature type="compositionally biased region" description="Polar residues" evidence="1">
    <location>
        <begin position="505"/>
        <end position="518"/>
    </location>
</feature>
<name>A0A923E1U0_9SPHI</name>
<evidence type="ECO:0000313" key="3">
    <source>
        <dbReference type="EMBL" id="MBB2146690.1"/>
    </source>
</evidence>
<sequence length="929" mass="106691">MNNYAKLSAKIILSCLSMAIFIGCSTQKDNATNRSLQNLSARYNYIYNSNVLLTTYQDDLSQTYKDNYDDFLAVYIAPVNSDFLNSATSSGNVKSLDEITQKAQTIISEKNFSNYIDEAYILLGKTNFYKGNYFTAVEYFDYTAKTYKSNKNVFLSAMTWKARSLMQLNNYEKAELTLDTVKATLDSVKSEKAEPLATLAQMSIYQQNYKEAIGYLEQAIKETNKIQSRTRWPYILAQLYEYNKEYDASLRNYTKVENSNAPFEMYFNAKLSKIRVNDLLNDQTSNRKQQLLKLLKDDKNFDYTDQIYYEVAEDYFADKDYKKAEEYYKLSAQKSITNQYQKGLSYLKLADLNFKNLGDYVNAKLYYDSAVTTLPKNYPGYEGILKKAENLEYLTQRYQIIANEDTLQLIARLPEQAREKKLSELFEPKKEVTTTKTIDNGKVVKFDDPTKTQSNDKFYFSNNNAISKGFTDFRKRWGNRLLEDNWRQSVKSSAQVNQQNQSAVIDNSTNPTNIQTANADKETRIKEYTALLPLTADQMAKSDQKIIDAYFEIAGFYQQVLEDEEEAVKVYEELLTRYPQNNHLEVVYYSLYLGYSKTDPAKSEMYKNMVLAKYPSSVYAKTILDPNFSAKQNALDLEINKIYNTVFDSYEKKDFPAVIAYVNETNQRFPGNALQAQYDYLKAIAIGRTQNVDSLLLAFNTIISKYPNDKLINPLVLDHIAYINANLSSFKARKIALIDFDPTEPRFISQRENTVVAVNKLEPVIPKSEPAVVKPVTPTVTPAVTPTPYAPVIAKSQEVKNEPIAKPVDNFFSKAESDIYYYVISVNDMSLSVSSSRFGVGQFNRGNYAGSGLKHQLLELDEDQLIFVGNFTTLSEAKTYAESITSQLTKIMKVPLTAYKGFYISKENFDKIKNREILNRYIEFFKNNY</sequence>
<gene>
    <name evidence="3" type="ORF">GM921_14395</name>
</gene>
<evidence type="ECO:0000313" key="4">
    <source>
        <dbReference type="Proteomes" id="UP000601055"/>
    </source>
</evidence>